<dbReference type="AlphaFoldDB" id="A0A828PLL4"/>
<dbReference type="EMBL" id="ADOG01000009">
    <property type="protein sequence ID" value="EFM92388.1"/>
    <property type="molecule type" value="Genomic_DNA"/>
</dbReference>
<evidence type="ECO:0000313" key="5">
    <source>
        <dbReference type="Proteomes" id="UP000005341"/>
    </source>
</evidence>
<evidence type="ECO:0000256" key="3">
    <source>
        <dbReference type="SAM" id="Phobius"/>
    </source>
</evidence>
<comment type="caution">
    <text evidence="4">The sequence shown here is derived from an EMBL/GenBank/DDBJ whole genome shotgun (WGS) entry which is preliminary data.</text>
</comment>
<dbReference type="Proteomes" id="UP000005341">
    <property type="component" value="Unassembled WGS sequence"/>
</dbReference>
<gene>
    <name evidence="4" type="ORF">appser6_5920</name>
</gene>
<evidence type="ECO:0000256" key="2">
    <source>
        <dbReference type="SAM" id="MobiDB-lite"/>
    </source>
</evidence>
<evidence type="ECO:0000313" key="4">
    <source>
        <dbReference type="EMBL" id="EFM92388.1"/>
    </source>
</evidence>
<reference evidence="4 5" key="1">
    <citation type="journal article" date="2010" name="J. Bacteriol.">
        <title>Comparative genomic characterization of Actinobacillus pleuropneumoniae.</title>
        <authorList>
            <person name="Xu Z."/>
            <person name="Chen X."/>
            <person name="Li L."/>
            <person name="Li T."/>
            <person name="Wang S."/>
            <person name="Chen H."/>
            <person name="Zhou R."/>
        </authorList>
    </citation>
    <scope>NUCLEOTIDE SEQUENCE [LARGE SCALE GENOMIC DNA]</scope>
    <source>
        <strain evidence="4 5">Femo</strain>
    </source>
</reference>
<accession>A0A828PLL4</accession>
<sequence>MANAGEILIQADLDIASLVNNSKRLNNEMENINSAANTAQGGFKKLETQTSKTAQAVKSAISSMRGAKEAIRGVGYQIQDMAVQAEMGTSAIRILGQQGPQILSLFGPLGAIAGAALTVFAAMSSLGGETKDAKEQLDAVNETVKRLQESFEFSADGTAKLNEEMIKLKDTNNQLYQSKLALMALEASEAMKGLKAEVEKVSEEFNGFANTAAGVIGQDLDNSFDLARESISKLSAEGLNLNDALQGTGDTGRLTAGELMNLQEVTLELASKYGIAKDEAGNLLEAMNEMANNPSPATTLALANVTAELAEKYQHADSDLVRLNATMQQAAVLAGNLASAMGLAGQASDFFANGSIQGLITRVKAAGTELAGKISKIHEETKMLRMSAREQEIYKAQQEGATQAVINAINAKHDEIAAIAKEKEQVKQAEAAKKKAISEANKAANKARREQEAAAKKAQREAEQAAKKEASEQEKTKERLRALAEEYRKVTEAQNGYGRAAAVNINALKLGANATEEQKRQAQELAGAIYDVGTAMANMNELAGNLSPTLKVDMDFAKNSATINEAVTAYQNQLAKINSQISTAQSSPMSVNKEKQMQDLEQAKVVYTQAITEAEQMRSQIEEQYRQQRIAAQWEEWKQASAATQIFGDAVDAVMNSASSSISGLLMGTQSLKDSLLGISNTILNSVIQSIVEMGMAQVKSMIMGEAASAAVTSSSIAQAATIAQAWAPAAASVSLATNGANAGPAQAGMAAVAAAAVQTLATPGRKLGGAVSANKMYRVGENNQPELYKASNGMQYMIPGSSGRVFSNKDSMGEGSGGGSGSVSVVINQTNHFGDKESRGDDQQLAKGLAKAIEATVKQQLTAQMRPGGMLSGR</sequence>
<protein>
    <submittedName>
        <fullName evidence="4">Methyl-accepting chemotaxis protein</fullName>
    </submittedName>
</protein>
<feature type="region of interest" description="Disordered" evidence="2">
    <location>
        <begin position="437"/>
        <end position="478"/>
    </location>
</feature>
<keyword evidence="3" id="KW-0812">Transmembrane</keyword>
<feature type="compositionally biased region" description="Basic and acidic residues" evidence="2">
    <location>
        <begin position="447"/>
        <end position="478"/>
    </location>
</feature>
<feature type="coiled-coil region" evidence="1">
    <location>
        <begin position="597"/>
        <end position="631"/>
    </location>
</feature>
<feature type="transmembrane region" description="Helical" evidence="3">
    <location>
        <begin position="102"/>
        <end position="123"/>
    </location>
</feature>
<evidence type="ECO:0000256" key="1">
    <source>
        <dbReference type="SAM" id="Coils"/>
    </source>
</evidence>
<keyword evidence="1" id="KW-0175">Coiled coil</keyword>
<keyword evidence="3" id="KW-1133">Transmembrane helix</keyword>
<keyword evidence="3" id="KW-0472">Membrane</keyword>
<name>A0A828PLL4_ACTPL</name>
<organism evidence="4 5">
    <name type="scientific">Actinobacillus pleuropneumoniae serovar 6 str. Femo</name>
    <dbReference type="NCBI Taxonomy" id="754256"/>
    <lineage>
        <taxon>Bacteria</taxon>
        <taxon>Pseudomonadati</taxon>
        <taxon>Pseudomonadota</taxon>
        <taxon>Gammaproteobacteria</taxon>
        <taxon>Pasteurellales</taxon>
        <taxon>Pasteurellaceae</taxon>
        <taxon>Actinobacillus</taxon>
    </lineage>
</organism>
<dbReference type="RefSeq" id="WP_005607325.1">
    <property type="nucleotide sequence ID" value="NZ_ADOG01000009.1"/>
</dbReference>
<proteinExistence type="predicted"/>